<feature type="transmembrane region" description="Helical" evidence="18">
    <location>
        <begin position="70"/>
        <end position="87"/>
    </location>
</feature>
<dbReference type="InterPro" id="IPR000719">
    <property type="entry name" value="Prot_kinase_dom"/>
</dbReference>
<evidence type="ECO:0000256" key="10">
    <source>
        <dbReference type="ARBA" id="ARBA00022729"/>
    </source>
</evidence>
<name>A0AAV5VKY5_9BILA</name>
<evidence type="ECO:0000313" key="21">
    <source>
        <dbReference type="Proteomes" id="UP001432322"/>
    </source>
</evidence>
<dbReference type="PANTHER" id="PTHR23255">
    <property type="entry name" value="TRANSFORMING GROWTH FACTOR-BETA RECEPTOR TYPE I AND II"/>
    <property type="match status" value="1"/>
</dbReference>
<dbReference type="InterPro" id="IPR045860">
    <property type="entry name" value="Snake_toxin-like_sf"/>
</dbReference>
<keyword evidence="12" id="KW-0418">Kinase</keyword>
<evidence type="ECO:0000256" key="3">
    <source>
        <dbReference type="ARBA" id="ARBA00004479"/>
    </source>
</evidence>
<dbReference type="Pfam" id="PF07714">
    <property type="entry name" value="PK_Tyr_Ser-Thr"/>
    <property type="match status" value="1"/>
</dbReference>
<dbReference type="Gene3D" id="3.30.200.20">
    <property type="entry name" value="Phosphorylase Kinase, domain 1"/>
    <property type="match status" value="1"/>
</dbReference>
<dbReference type="InterPro" id="IPR000333">
    <property type="entry name" value="TGFB_receptor"/>
</dbReference>
<evidence type="ECO:0000256" key="18">
    <source>
        <dbReference type="SAM" id="Phobius"/>
    </source>
</evidence>
<evidence type="ECO:0000256" key="12">
    <source>
        <dbReference type="ARBA" id="ARBA00022777"/>
    </source>
</evidence>
<reference evidence="20" key="1">
    <citation type="submission" date="2023-10" db="EMBL/GenBank/DDBJ databases">
        <title>Genome assembly of Pristionchus species.</title>
        <authorList>
            <person name="Yoshida K."/>
            <person name="Sommer R.J."/>
        </authorList>
    </citation>
    <scope>NUCLEOTIDE SEQUENCE</scope>
    <source>
        <strain evidence="20">RS5133</strain>
    </source>
</reference>
<dbReference type="AlphaFoldDB" id="A0AAV5VKY5"/>
<keyword evidence="14" id="KW-0460">Magnesium</keyword>
<evidence type="ECO:0000256" key="8">
    <source>
        <dbReference type="ARBA" id="ARBA00022692"/>
    </source>
</evidence>
<comment type="cofactor">
    <cofactor evidence="1">
        <name>Mn(2+)</name>
        <dbReference type="ChEBI" id="CHEBI:29035"/>
    </cofactor>
</comment>
<dbReference type="PROSITE" id="PS00108">
    <property type="entry name" value="PROTEIN_KINASE_ST"/>
    <property type="match status" value="1"/>
</dbReference>
<evidence type="ECO:0000256" key="11">
    <source>
        <dbReference type="ARBA" id="ARBA00022741"/>
    </source>
</evidence>
<keyword evidence="15 18" id="KW-1133">Transmembrane helix</keyword>
<dbReference type="Proteomes" id="UP001432322">
    <property type="component" value="Unassembled WGS sequence"/>
</dbReference>
<dbReference type="GO" id="GO:0005524">
    <property type="term" value="F:ATP binding"/>
    <property type="evidence" value="ECO:0007669"/>
    <property type="project" value="UniProtKB-KW"/>
</dbReference>
<dbReference type="GO" id="GO:0017002">
    <property type="term" value="F:activin receptor activity"/>
    <property type="evidence" value="ECO:0007669"/>
    <property type="project" value="TreeGrafter"/>
</dbReference>
<dbReference type="EMBL" id="BTSY01000003">
    <property type="protein sequence ID" value="GMT18923.1"/>
    <property type="molecule type" value="Genomic_DNA"/>
</dbReference>
<keyword evidence="11" id="KW-0547">Nucleotide-binding</keyword>
<dbReference type="InterPro" id="IPR011009">
    <property type="entry name" value="Kinase-like_dom_sf"/>
</dbReference>
<keyword evidence="10" id="KW-0732">Signal</keyword>
<organism evidence="20 21">
    <name type="scientific">Pristionchus fissidentatus</name>
    <dbReference type="NCBI Taxonomy" id="1538716"/>
    <lineage>
        <taxon>Eukaryota</taxon>
        <taxon>Metazoa</taxon>
        <taxon>Ecdysozoa</taxon>
        <taxon>Nematoda</taxon>
        <taxon>Chromadorea</taxon>
        <taxon>Rhabditida</taxon>
        <taxon>Rhabditina</taxon>
        <taxon>Diplogasteromorpha</taxon>
        <taxon>Diplogasteroidea</taxon>
        <taxon>Neodiplogasteridae</taxon>
        <taxon>Pristionchus</taxon>
    </lineage>
</organism>
<comment type="subcellular location">
    <subcellularLocation>
        <location evidence="3">Membrane</location>
        <topology evidence="3">Single-pass type I membrane protein</topology>
    </subcellularLocation>
</comment>
<dbReference type="Gene3D" id="2.10.60.10">
    <property type="entry name" value="CD59"/>
    <property type="match status" value="1"/>
</dbReference>
<keyword evidence="9" id="KW-0479">Metal-binding</keyword>
<evidence type="ECO:0000256" key="13">
    <source>
        <dbReference type="ARBA" id="ARBA00022840"/>
    </source>
</evidence>
<keyword evidence="8 18" id="KW-0812">Transmembrane</keyword>
<accession>A0AAV5VKY5</accession>
<keyword evidence="13" id="KW-0067">ATP-binding</keyword>
<evidence type="ECO:0000256" key="9">
    <source>
        <dbReference type="ARBA" id="ARBA00022723"/>
    </source>
</evidence>
<evidence type="ECO:0000256" key="6">
    <source>
        <dbReference type="ARBA" id="ARBA00022527"/>
    </source>
</evidence>
<feature type="transmembrane region" description="Helical" evidence="18">
    <location>
        <begin position="264"/>
        <end position="284"/>
    </location>
</feature>
<evidence type="ECO:0000256" key="15">
    <source>
        <dbReference type="ARBA" id="ARBA00022989"/>
    </source>
</evidence>
<feature type="non-terminal residue" evidence="20">
    <location>
        <position position="1"/>
    </location>
</feature>
<dbReference type="GO" id="GO:0071363">
    <property type="term" value="P:cellular response to growth factor stimulus"/>
    <property type="evidence" value="ECO:0007669"/>
    <property type="project" value="TreeGrafter"/>
</dbReference>
<evidence type="ECO:0000256" key="7">
    <source>
        <dbReference type="ARBA" id="ARBA00022679"/>
    </source>
</evidence>
<dbReference type="EC" id="2.7.11.30" evidence="5"/>
<evidence type="ECO:0000256" key="16">
    <source>
        <dbReference type="ARBA" id="ARBA00023136"/>
    </source>
</evidence>
<keyword evidence="7" id="KW-0808">Transferase</keyword>
<dbReference type="Gene3D" id="1.10.510.10">
    <property type="entry name" value="Transferase(Phosphotransferase) domain 1"/>
    <property type="match status" value="1"/>
</dbReference>
<keyword evidence="21" id="KW-1185">Reference proteome</keyword>
<comment type="caution">
    <text evidence="20">The sequence shown here is derived from an EMBL/GenBank/DDBJ whole genome shotgun (WGS) entry which is preliminary data.</text>
</comment>
<protein>
    <recommendedName>
        <fullName evidence="5">receptor protein serine/threonine kinase</fullName>
        <ecNumber evidence="5">2.7.11.30</ecNumber>
    </recommendedName>
</protein>
<evidence type="ECO:0000256" key="2">
    <source>
        <dbReference type="ARBA" id="ARBA00001946"/>
    </source>
</evidence>
<comment type="cofactor">
    <cofactor evidence="2">
        <name>Mg(2+)</name>
        <dbReference type="ChEBI" id="CHEBI:18420"/>
    </cofactor>
</comment>
<dbReference type="PANTHER" id="PTHR23255:SF98">
    <property type="entry name" value="SERINE_THREONINE-PROTEIN KINASE RECEPTOR"/>
    <property type="match status" value="1"/>
</dbReference>
<sequence>RLATRCGSRRSFPIPLTLSHSLASSASFPYFLLPLSSPPVTGTPTLVTCRVPSNLKCGSGMARWFRPSPLFFQLLIFFIFFTTSASNDDFFRDKLGILGLHYNLKKGYPYIQCEAWDNSSKRTVVDCGPPGSEFFGKRLGCNGVFKVKNPEKYLSMQTDELILNETEYDELSGGCWHGGEAVHQQCEHKDECVAVIRKNYEWKGIAFCCCTTHNCNSVIKVKFAPSNETFEVEDGVGWPLMNNTGSRMDSWQSTPYPGSSFNPLWFVLCILIVIVGLIACLLIVCRMTRAKTCLRWIYGERKVFDVEKTKMMGEDVPLVVVDNGRTRINLKEGLEKGDEIAQGKMGTVHKGTYKDPDTGKERLVAIKTIKDQKSFLMEEAAYRVCNNGHDHLLHFIGSCSEPQFNLHYVVLELQENGCLENYLKEESFTPLEALTFLSSFMDGLSFLHSPSNLPMGGYKNTIVHRDIKSRNILVKADKRAAIADLGLAMICEGSRPQGRYYQVGTHRYMSPELLLGCSNLNIEGLKMADVYAAALIVWEVLNRTKVNDEDEILPAQLPYAVEVEQFAVEAENEFKNNNVDPSKTFDRKPIQYYLKTVVHTMNRRPELRERLKSHPITSELVRTTVDMWDDEVDGRISAPCAHARLKQLRMDAINGTIPQPIT</sequence>
<evidence type="ECO:0000259" key="19">
    <source>
        <dbReference type="PROSITE" id="PS50011"/>
    </source>
</evidence>
<comment type="similarity">
    <text evidence="4">Belongs to the protein kinase superfamily. TKL Ser/Thr protein kinase family. TGFB receptor subfamily.</text>
</comment>
<gene>
    <name evidence="20" type="ORF">PFISCL1PPCAC_10220</name>
</gene>
<evidence type="ECO:0000256" key="4">
    <source>
        <dbReference type="ARBA" id="ARBA00009605"/>
    </source>
</evidence>
<keyword evidence="17" id="KW-0675">Receptor</keyword>
<evidence type="ECO:0000313" key="20">
    <source>
        <dbReference type="EMBL" id="GMT18923.1"/>
    </source>
</evidence>
<dbReference type="PROSITE" id="PS50011">
    <property type="entry name" value="PROTEIN_KINASE_DOM"/>
    <property type="match status" value="1"/>
</dbReference>
<dbReference type="GO" id="GO:0048185">
    <property type="term" value="F:activin binding"/>
    <property type="evidence" value="ECO:0007669"/>
    <property type="project" value="TreeGrafter"/>
</dbReference>
<feature type="domain" description="Protein kinase" evidence="19">
    <location>
        <begin position="334"/>
        <end position="617"/>
    </location>
</feature>
<keyword evidence="6" id="KW-0723">Serine/threonine-protein kinase</keyword>
<proteinExistence type="inferred from homology"/>
<dbReference type="SMART" id="SM00220">
    <property type="entry name" value="S_TKc"/>
    <property type="match status" value="1"/>
</dbReference>
<keyword evidence="16 18" id="KW-0472">Membrane</keyword>
<evidence type="ECO:0000256" key="14">
    <source>
        <dbReference type="ARBA" id="ARBA00022842"/>
    </source>
</evidence>
<dbReference type="InterPro" id="IPR008271">
    <property type="entry name" value="Ser/Thr_kinase_AS"/>
</dbReference>
<evidence type="ECO:0000256" key="1">
    <source>
        <dbReference type="ARBA" id="ARBA00001936"/>
    </source>
</evidence>
<dbReference type="SUPFAM" id="SSF56112">
    <property type="entry name" value="Protein kinase-like (PK-like)"/>
    <property type="match status" value="1"/>
</dbReference>
<dbReference type="InterPro" id="IPR001245">
    <property type="entry name" value="Ser-Thr/Tyr_kinase_cat_dom"/>
</dbReference>
<dbReference type="GO" id="GO:0048179">
    <property type="term" value="C:activin receptor complex"/>
    <property type="evidence" value="ECO:0007669"/>
    <property type="project" value="TreeGrafter"/>
</dbReference>
<evidence type="ECO:0000256" key="17">
    <source>
        <dbReference type="ARBA" id="ARBA00023170"/>
    </source>
</evidence>
<evidence type="ECO:0000256" key="5">
    <source>
        <dbReference type="ARBA" id="ARBA00012401"/>
    </source>
</evidence>